<organism evidence="1">
    <name type="scientific">Nitrosopumilaceae spindle-shaped virus</name>
    <dbReference type="NCBI Taxonomy" id="3065433"/>
    <lineage>
        <taxon>Viruses</taxon>
    </lineage>
</organism>
<dbReference type="EMBL" id="BK067789">
    <property type="protein sequence ID" value="DBA52054.1"/>
    <property type="molecule type" value="Genomic_DNA"/>
</dbReference>
<name>A0AAT9J9L7_9VIRU</name>
<reference evidence="1" key="1">
    <citation type="journal article" date="2024" name="Environ. Microbiol. Rep.">
        <title>Hiding in plain sight: The discovery of complete genomes of 11 hypothetical spindle-shaped viruses that putatively infect mesophilic ammonia-oxidizing archaea.</title>
        <authorList>
            <person name="Ni Y."/>
            <person name="Xu T."/>
            <person name="Yan S."/>
            <person name="Chen L."/>
            <person name="Wang Y."/>
        </authorList>
    </citation>
    <scope>NUCLEOTIDE SEQUENCE</scope>
    <source>
        <strain evidence="1">NMC1</strain>
    </source>
</reference>
<proteinExistence type="predicted"/>
<accession>A0AAT9J9L7</accession>
<evidence type="ECO:0000313" key="1">
    <source>
        <dbReference type="EMBL" id="DBA52054.1"/>
    </source>
</evidence>
<protein>
    <submittedName>
        <fullName evidence="1">ORF15</fullName>
    </submittedName>
</protein>
<sequence length="65" mass="7860">MNDRDLKKTYWLNIRLYDFLEDMYSIEPTDDGKEGILKNIQNVEYVLDMLEEMLQVKDSLKESLR</sequence>
<reference evidence="1" key="2">
    <citation type="submission" date="2024-03" db="EMBL/GenBank/DDBJ databases">
        <authorList>
            <person name="Ni Y."/>
            <person name="Xu T."/>
            <person name="Yan S."/>
            <person name="Chen L."/>
            <person name="Wang Y."/>
        </authorList>
    </citation>
    <scope>NUCLEOTIDE SEQUENCE</scope>
    <source>
        <strain evidence="1">NMC1</strain>
    </source>
</reference>